<feature type="transmembrane region" description="Helical" evidence="1">
    <location>
        <begin position="123"/>
        <end position="141"/>
    </location>
</feature>
<evidence type="ECO:0000256" key="1">
    <source>
        <dbReference type="SAM" id="Phobius"/>
    </source>
</evidence>
<proteinExistence type="predicted"/>
<reference evidence="2" key="1">
    <citation type="submission" date="2023-03" db="EMBL/GenBank/DDBJ databases">
        <title>Andean soil-derived lignocellulolytic bacterial consortium as a source of novel taxa and putative plastic-active enzymes.</title>
        <authorList>
            <person name="Diaz-Garcia L."/>
            <person name="Chuvochina M."/>
            <person name="Feuerriegel G."/>
            <person name="Bunk B."/>
            <person name="Sproer C."/>
            <person name="Streit W.R."/>
            <person name="Rodriguez L.M."/>
            <person name="Overmann J."/>
            <person name="Jimenez D.J."/>
        </authorList>
    </citation>
    <scope>NUCLEOTIDE SEQUENCE</scope>
    <source>
        <strain evidence="2">MAG 833</strain>
    </source>
</reference>
<dbReference type="InterPro" id="IPR000462">
    <property type="entry name" value="CDP-OH_P_trans"/>
</dbReference>
<dbReference type="Gene3D" id="1.20.120.1760">
    <property type="match status" value="1"/>
</dbReference>
<dbReference type="GO" id="GO:0016020">
    <property type="term" value="C:membrane"/>
    <property type="evidence" value="ECO:0007669"/>
    <property type="project" value="InterPro"/>
</dbReference>
<gene>
    <name evidence="2" type="ORF">P0Y50_10740</name>
</gene>
<keyword evidence="1" id="KW-0812">Transmembrane</keyword>
<feature type="transmembrane region" description="Helical" evidence="1">
    <location>
        <begin position="72"/>
        <end position="102"/>
    </location>
</feature>
<evidence type="ECO:0000313" key="3">
    <source>
        <dbReference type="Proteomes" id="UP001213664"/>
    </source>
</evidence>
<dbReference type="Pfam" id="PF01066">
    <property type="entry name" value="CDP-OH_P_transf"/>
    <property type="match status" value="1"/>
</dbReference>
<accession>A0AAJ5WYR2</accession>
<keyword evidence="1" id="KW-1133">Transmembrane helix</keyword>
<dbReference type="Proteomes" id="UP001213664">
    <property type="component" value="Chromosome"/>
</dbReference>
<protein>
    <submittedName>
        <fullName evidence="2">CDP-alcohol phosphatidyltransferase family protein</fullName>
    </submittedName>
</protein>
<feature type="transmembrane region" description="Helical" evidence="1">
    <location>
        <begin position="6"/>
        <end position="26"/>
    </location>
</feature>
<organism evidence="2 3">
    <name type="scientific">Candidatus Brevundimonas colombiensis</name>
    <dbReference type="NCBI Taxonomy" id="3121376"/>
    <lineage>
        <taxon>Bacteria</taxon>
        <taxon>Pseudomonadati</taxon>
        <taxon>Pseudomonadota</taxon>
        <taxon>Alphaproteobacteria</taxon>
        <taxon>Caulobacterales</taxon>
        <taxon>Caulobacteraceae</taxon>
        <taxon>Brevundimonas</taxon>
    </lineage>
</organism>
<sequence>MLNRLPWALVIFRLLCAPALVGLALIAPRAGGAAAVLLSLAVLSDIFDGVIARRLKVVTPTLRRWDGRADVIFWLGATLALWIMHPALAGVVGPLVLALTVLEIVNHAVSFARFRREASPHHWLSKLFCLCLWALFVQLFVSGQAGWLLWLTFGLGVLSQIEAFAITLRLKSWRCDVASVFALRR</sequence>
<evidence type="ECO:0000313" key="2">
    <source>
        <dbReference type="EMBL" id="WEK39023.1"/>
    </source>
</evidence>
<feature type="transmembrane region" description="Helical" evidence="1">
    <location>
        <begin position="147"/>
        <end position="168"/>
    </location>
</feature>
<dbReference type="InterPro" id="IPR043130">
    <property type="entry name" value="CDP-OH_PTrfase_TM_dom"/>
</dbReference>
<name>A0AAJ5WYR2_9CAUL</name>
<dbReference type="GO" id="GO:0008654">
    <property type="term" value="P:phospholipid biosynthetic process"/>
    <property type="evidence" value="ECO:0007669"/>
    <property type="project" value="InterPro"/>
</dbReference>
<dbReference type="GO" id="GO:0016780">
    <property type="term" value="F:phosphotransferase activity, for other substituted phosphate groups"/>
    <property type="evidence" value="ECO:0007669"/>
    <property type="project" value="InterPro"/>
</dbReference>
<dbReference type="EMBL" id="CP119326">
    <property type="protein sequence ID" value="WEK39023.1"/>
    <property type="molecule type" value="Genomic_DNA"/>
</dbReference>
<dbReference type="AlphaFoldDB" id="A0AAJ5WYR2"/>
<keyword evidence="1" id="KW-0472">Membrane</keyword>